<sequence>CEPIASQSILPYINQLVSELDIIGGDSRKVGYYAGLFESQFFVTQALTVLQWSRVSDHVGHKPVLLLGTFGLGLSMFRVCFRLSRTCWSLILRSGLREHLIQPNADNAFHDQPVCHRVTE</sequence>
<dbReference type="InterPro" id="IPR036259">
    <property type="entry name" value="MFS_trans_sf"/>
</dbReference>
<accession>A0A0C9SMG3</accession>
<keyword evidence="5" id="KW-0472">Membrane</keyword>
<evidence type="ECO:0000313" key="7">
    <source>
        <dbReference type="Proteomes" id="UP000053647"/>
    </source>
</evidence>
<keyword evidence="2" id="KW-0813">Transport</keyword>
<name>A0A0C9SMG3_PAXIN</name>
<dbReference type="Gene3D" id="1.20.1250.20">
    <property type="entry name" value="MFS general substrate transporter like domains"/>
    <property type="match status" value="1"/>
</dbReference>
<dbReference type="AlphaFoldDB" id="A0A0C9SMG3"/>
<dbReference type="OrthoDB" id="2681111at2759"/>
<proteinExistence type="predicted"/>
<dbReference type="HOGENOM" id="CLU_2055288_0_0_1"/>
<keyword evidence="4" id="KW-1133">Transmembrane helix</keyword>
<keyword evidence="3" id="KW-0812">Transmembrane</keyword>
<evidence type="ECO:0000256" key="1">
    <source>
        <dbReference type="ARBA" id="ARBA00004141"/>
    </source>
</evidence>
<dbReference type="EMBL" id="KN820503">
    <property type="protein sequence ID" value="KIJ06124.1"/>
    <property type="molecule type" value="Genomic_DNA"/>
</dbReference>
<dbReference type="GO" id="GO:0016020">
    <property type="term" value="C:membrane"/>
    <property type="evidence" value="ECO:0007669"/>
    <property type="project" value="UniProtKB-SubCell"/>
</dbReference>
<comment type="subcellular location">
    <subcellularLocation>
        <location evidence="1">Membrane</location>
        <topology evidence="1">Multi-pass membrane protein</topology>
    </subcellularLocation>
</comment>
<keyword evidence="7" id="KW-1185">Reference proteome</keyword>
<dbReference type="PANTHER" id="PTHR23504:SF15">
    <property type="entry name" value="MAJOR FACILITATOR SUPERFAMILY (MFS) PROFILE DOMAIN-CONTAINING PROTEIN"/>
    <property type="match status" value="1"/>
</dbReference>
<gene>
    <name evidence="6" type="ORF">PAXINDRAFT_92476</name>
</gene>
<protein>
    <submittedName>
        <fullName evidence="6">Uncharacterized protein</fullName>
    </submittedName>
</protein>
<dbReference type="Proteomes" id="UP000053647">
    <property type="component" value="Unassembled WGS sequence"/>
</dbReference>
<reference evidence="7" key="2">
    <citation type="submission" date="2015-01" db="EMBL/GenBank/DDBJ databases">
        <title>Evolutionary Origins and Diversification of the Mycorrhizal Mutualists.</title>
        <authorList>
            <consortium name="DOE Joint Genome Institute"/>
            <consortium name="Mycorrhizal Genomics Consortium"/>
            <person name="Kohler A."/>
            <person name="Kuo A."/>
            <person name="Nagy L.G."/>
            <person name="Floudas D."/>
            <person name="Copeland A."/>
            <person name="Barry K.W."/>
            <person name="Cichocki N."/>
            <person name="Veneault-Fourrey C."/>
            <person name="LaButti K."/>
            <person name="Lindquist E.A."/>
            <person name="Lipzen A."/>
            <person name="Lundell T."/>
            <person name="Morin E."/>
            <person name="Murat C."/>
            <person name="Riley R."/>
            <person name="Ohm R."/>
            <person name="Sun H."/>
            <person name="Tunlid A."/>
            <person name="Henrissat B."/>
            <person name="Grigoriev I.V."/>
            <person name="Hibbett D.S."/>
            <person name="Martin F."/>
        </authorList>
    </citation>
    <scope>NUCLEOTIDE SEQUENCE [LARGE SCALE GENOMIC DNA]</scope>
    <source>
        <strain evidence="7">ATCC 200175</strain>
    </source>
</reference>
<evidence type="ECO:0000256" key="3">
    <source>
        <dbReference type="ARBA" id="ARBA00022692"/>
    </source>
</evidence>
<evidence type="ECO:0000256" key="4">
    <source>
        <dbReference type="ARBA" id="ARBA00022989"/>
    </source>
</evidence>
<dbReference type="PANTHER" id="PTHR23504">
    <property type="entry name" value="MAJOR FACILITATOR SUPERFAMILY DOMAIN-CONTAINING PROTEIN 10"/>
    <property type="match status" value="1"/>
</dbReference>
<evidence type="ECO:0000256" key="5">
    <source>
        <dbReference type="ARBA" id="ARBA00023136"/>
    </source>
</evidence>
<dbReference type="SUPFAM" id="SSF103473">
    <property type="entry name" value="MFS general substrate transporter"/>
    <property type="match status" value="1"/>
</dbReference>
<reference evidence="6 7" key="1">
    <citation type="submission" date="2014-06" db="EMBL/GenBank/DDBJ databases">
        <authorList>
            <consortium name="DOE Joint Genome Institute"/>
            <person name="Kuo A."/>
            <person name="Kohler A."/>
            <person name="Nagy L.G."/>
            <person name="Floudas D."/>
            <person name="Copeland A."/>
            <person name="Barry K.W."/>
            <person name="Cichocki N."/>
            <person name="Veneault-Fourrey C."/>
            <person name="LaButti K."/>
            <person name="Lindquist E.A."/>
            <person name="Lipzen A."/>
            <person name="Lundell T."/>
            <person name="Morin E."/>
            <person name="Murat C."/>
            <person name="Sun H."/>
            <person name="Tunlid A."/>
            <person name="Henrissat B."/>
            <person name="Grigoriev I.V."/>
            <person name="Hibbett D.S."/>
            <person name="Martin F."/>
            <person name="Nordberg H.P."/>
            <person name="Cantor M.N."/>
            <person name="Hua S.X."/>
        </authorList>
    </citation>
    <scope>NUCLEOTIDE SEQUENCE [LARGE SCALE GENOMIC DNA]</scope>
    <source>
        <strain evidence="6 7">ATCC 200175</strain>
    </source>
</reference>
<organism evidence="6 7">
    <name type="scientific">Paxillus involutus ATCC 200175</name>
    <dbReference type="NCBI Taxonomy" id="664439"/>
    <lineage>
        <taxon>Eukaryota</taxon>
        <taxon>Fungi</taxon>
        <taxon>Dikarya</taxon>
        <taxon>Basidiomycota</taxon>
        <taxon>Agaricomycotina</taxon>
        <taxon>Agaricomycetes</taxon>
        <taxon>Agaricomycetidae</taxon>
        <taxon>Boletales</taxon>
        <taxon>Paxilineae</taxon>
        <taxon>Paxillaceae</taxon>
        <taxon>Paxillus</taxon>
    </lineage>
</organism>
<feature type="non-terminal residue" evidence="6">
    <location>
        <position position="1"/>
    </location>
</feature>
<evidence type="ECO:0000256" key="2">
    <source>
        <dbReference type="ARBA" id="ARBA00022448"/>
    </source>
</evidence>
<evidence type="ECO:0000313" key="6">
    <source>
        <dbReference type="EMBL" id="KIJ06124.1"/>
    </source>
</evidence>